<evidence type="ECO:0000313" key="9">
    <source>
        <dbReference type="RefSeq" id="XP_013772380.1"/>
    </source>
</evidence>
<feature type="region of interest" description="Disordered" evidence="5">
    <location>
        <begin position="698"/>
        <end position="736"/>
    </location>
</feature>
<evidence type="ECO:0000256" key="1">
    <source>
        <dbReference type="ARBA" id="ARBA00004329"/>
    </source>
</evidence>
<evidence type="ECO:0000259" key="6">
    <source>
        <dbReference type="Pfam" id="PF10033"/>
    </source>
</evidence>
<dbReference type="InterPro" id="IPR018731">
    <property type="entry name" value="Atg13_N"/>
</dbReference>
<evidence type="ECO:0000313" key="8">
    <source>
        <dbReference type="Proteomes" id="UP000694941"/>
    </source>
</evidence>
<protein>
    <recommendedName>
        <fullName evidence="4">Autophagy-related protein 13</fullName>
    </recommendedName>
</protein>
<organism evidence="8 9">
    <name type="scientific">Limulus polyphemus</name>
    <name type="common">Atlantic horseshoe crab</name>
    <dbReference type="NCBI Taxonomy" id="6850"/>
    <lineage>
        <taxon>Eukaryota</taxon>
        <taxon>Metazoa</taxon>
        <taxon>Ecdysozoa</taxon>
        <taxon>Arthropoda</taxon>
        <taxon>Chelicerata</taxon>
        <taxon>Merostomata</taxon>
        <taxon>Xiphosura</taxon>
        <taxon>Limulidae</taxon>
        <taxon>Limulus</taxon>
    </lineage>
</organism>
<feature type="region of interest" description="Disordered" evidence="5">
    <location>
        <begin position="479"/>
        <end position="514"/>
    </location>
</feature>
<gene>
    <name evidence="9" type="primary">LOC106457497</name>
</gene>
<evidence type="ECO:0000256" key="5">
    <source>
        <dbReference type="SAM" id="MobiDB-lite"/>
    </source>
</evidence>
<dbReference type="Pfam" id="PF22938">
    <property type="entry name" value="Integrase_p58_C"/>
    <property type="match status" value="1"/>
</dbReference>
<dbReference type="RefSeq" id="XP_013772380.1">
    <property type="nucleotide sequence ID" value="XM_013916926.2"/>
</dbReference>
<evidence type="ECO:0000259" key="7">
    <source>
        <dbReference type="Pfam" id="PF22938"/>
    </source>
</evidence>
<dbReference type="PANTHER" id="PTHR13430">
    <property type="match status" value="1"/>
</dbReference>
<dbReference type="Proteomes" id="UP000694941">
    <property type="component" value="Unplaced"/>
</dbReference>
<feature type="compositionally biased region" description="Polar residues" evidence="5">
    <location>
        <begin position="698"/>
        <end position="730"/>
    </location>
</feature>
<feature type="compositionally biased region" description="Acidic residues" evidence="5">
    <location>
        <begin position="479"/>
        <end position="490"/>
    </location>
</feature>
<comment type="subcellular location">
    <subcellularLocation>
        <location evidence="1">Preautophagosomal structure</location>
    </subcellularLocation>
</comment>
<accession>A0ABM1B0N6</accession>
<feature type="domain" description="Autophagy-related protein 13 N-terminal" evidence="6">
    <location>
        <begin position="96"/>
        <end position="196"/>
    </location>
</feature>
<dbReference type="InterPro" id="IPR040182">
    <property type="entry name" value="ATG13"/>
</dbReference>
<comment type="similarity">
    <text evidence="2 4">Belongs to the ATG13 family. Metazoan subfamily.</text>
</comment>
<keyword evidence="3 4" id="KW-0072">Autophagy</keyword>
<reference evidence="9" key="1">
    <citation type="submission" date="2025-08" db="UniProtKB">
        <authorList>
            <consortium name="RefSeq"/>
        </authorList>
    </citation>
    <scope>IDENTIFICATION</scope>
    <source>
        <tissue evidence="9">Muscle</tissue>
    </source>
</reference>
<keyword evidence="8" id="KW-1185">Reference proteome</keyword>
<dbReference type="InterPro" id="IPR036570">
    <property type="entry name" value="HORMA_dom_sf"/>
</dbReference>
<proteinExistence type="inferred from homology"/>
<evidence type="ECO:0000256" key="2">
    <source>
        <dbReference type="ARBA" id="ARBA00007341"/>
    </source>
</evidence>
<dbReference type="InterPro" id="IPR054465">
    <property type="entry name" value="Integrase_p58-like_C"/>
</dbReference>
<dbReference type="Pfam" id="PF10033">
    <property type="entry name" value="ATG13"/>
    <property type="match status" value="1"/>
</dbReference>
<feature type="compositionally biased region" description="Basic and acidic residues" evidence="5">
    <location>
        <begin position="498"/>
        <end position="507"/>
    </location>
</feature>
<feature type="domain" description="Integrase p58-like C-terminal" evidence="7">
    <location>
        <begin position="601"/>
        <end position="628"/>
    </location>
</feature>
<evidence type="ECO:0000256" key="4">
    <source>
        <dbReference type="RuleBase" id="RU361214"/>
    </source>
</evidence>
<sequence>MMSVKAKLSSHDRHDLEKFMKFLAIKAVQVIVQSRLGERSKTKSKPYSRGAEWFNVAIKDLPEVQTEAKKVLANGLPMFGANMCTEISLKTVDGDTLVLETWSIGMTEKTDPMAKVIPTVYNRMSLLLKSLIAVSRVTPAYKLSSCQGSDSYVICYKVYMGDIQNSQLGEGYQEARIGQVGTPVGTITLNIAYRTKLAITPRQPARQSPIMLKSDYFKPDHSPKHKHRAQGMNGRVVELNQLEQPPTFKDHINQPQKNDNPKTVPKEHCNVEQPESVKYDKNKANSIILNGTEVPKSSGGRMNEHDKRTQKDEMLTNGSIMKFIKFEEMKVGAFAPSKVPESAFLNFLLPDAPFQSLLNHDKDANLGFTNQRCQENQTFTLDKKHGENNVNEDTVLAGKSSKNSRTDKSLDMNQNTLDLAHQKSVWMEDSVCDDFVLVDLVSNIYMGNSTMFNPFTAVCDLSRIPDIVPFTDLELSEFGNDDWENSDTDTDNAVSNDNTHDVAHSYSDDDDGSQGGMAVADHEWVIDDDYDNYIPIWCPAYAKRPGPVIPPLPDSNHHDILDLRKVNYAVDYDYKVELLQRMQLPFELANEHLTKTAESREKQSPVNFEIQEIYGKGKQLVHVNRLKKVKGYKPYQYECVTDETKKQEQDKSVLEETDNLGEFDLSYDVEEEILEPEPEALELEDGESVVLGDEVITTENTPVSSSNSEGSTAVTEANTPSTPMITQADTVTHDPI</sequence>
<dbReference type="PANTHER" id="PTHR13430:SF4">
    <property type="entry name" value="AUTOPHAGY-RELATED PROTEIN 13"/>
    <property type="match status" value="1"/>
</dbReference>
<feature type="region of interest" description="Disordered" evidence="5">
    <location>
        <begin position="247"/>
        <end position="267"/>
    </location>
</feature>
<dbReference type="GeneID" id="106457497"/>
<evidence type="ECO:0000256" key="3">
    <source>
        <dbReference type="ARBA" id="ARBA00023006"/>
    </source>
</evidence>
<dbReference type="Gene3D" id="3.30.900.10">
    <property type="entry name" value="HORMA domain"/>
    <property type="match status" value="1"/>
</dbReference>
<name>A0ABM1B0N6_LIMPO</name>